<keyword evidence="3 7" id="KW-1133">Transmembrane helix</keyword>
<evidence type="ECO:0000313" key="9">
    <source>
        <dbReference type="Proteomes" id="UP000694407"/>
    </source>
</evidence>
<name>A0A8C5ZGA9_MARMA</name>
<evidence type="ECO:0000256" key="3">
    <source>
        <dbReference type="ARBA" id="ARBA00022989"/>
    </source>
</evidence>
<dbReference type="PANTHER" id="PTHR19256:SF65">
    <property type="entry name" value="T CELL RECEPTOR GAMMA CONSTANT 1-RELATED"/>
    <property type="match status" value="1"/>
</dbReference>
<dbReference type="Gene3D" id="2.60.40.10">
    <property type="entry name" value="Immunoglobulins"/>
    <property type="match status" value="1"/>
</dbReference>
<evidence type="ECO:0000256" key="7">
    <source>
        <dbReference type="SAM" id="Phobius"/>
    </source>
</evidence>
<comment type="subcellular location">
    <subcellularLocation>
        <location evidence="1">Membrane</location>
    </subcellularLocation>
</comment>
<keyword evidence="4 7" id="KW-0472">Membrane</keyword>
<dbReference type="InterPro" id="IPR013783">
    <property type="entry name" value="Ig-like_fold"/>
</dbReference>
<evidence type="ECO:0000256" key="2">
    <source>
        <dbReference type="ARBA" id="ARBA00022692"/>
    </source>
</evidence>
<evidence type="ECO:0000313" key="8">
    <source>
        <dbReference type="Ensembl" id="ENSMMMP00000013257.1"/>
    </source>
</evidence>
<dbReference type="GeneTree" id="ENSGT00940000153143"/>
<evidence type="ECO:0000256" key="1">
    <source>
        <dbReference type="ARBA" id="ARBA00004370"/>
    </source>
</evidence>
<dbReference type="GO" id="GO:0016020">
    <property type="term" value="C:membrane"/>
    <property type="evidence" value="ECO:0007669"/>
    <property type="project" value="UniProtKB-SubCell"/>
</dbReference>
<dbReference type="PANTHER" id="PTHR19256">
    <property type="entry name" value="T-CELL RECEPTOR GAMMA CHAIN"/>
    <property type="match status" value="1"/>
</dbReference>
<dbReference type="Proteomes" id="UP000694407">
    <property type="component" value="Unplaced"/>
</dbReference>
<keyword evidence="2 7" id="KW-0812">Transmembrane</keyword>
<keyword evidence="9" id="KW-1185">Reference proteome</keyword>
<feature type="transmembrane region" description="Helical" evidence="7">
    <location>
        <begin position="70"/>
        <end position="88"/>
    </location>
</feature>
<organism evidence="8 9">
    <name type="scientific">Marmota marmota marmota</name>
    <name type="common">Alpine marmot</name>
    <dbReference type="NCBI Taxonomy" id="9994"/>
    <lineage>
        <taxon>Eukaryota</taxon>
        <taxon>Metazoa</taxon>
        <taxon>Chordata</taxon>
        <taxon>Craniata</taxon>
        <taxon>Vertebrata</taxon>
        <taxon>Euteleostomi</taxon>
        <taxon>Mammalia</taxon>
        <taxon>Eutheria</taxon>
        <taxon>Euarchontoglires</taxon>
        <taxon>Glires</taxon>
        <taxon>Rodentia</taxon>
        <taxon>Sciuromorpha</taxon>
        <taxon>Sciuridae</taxon>
        <taxon>Xerinae</taxon>
        <taxon>Marmotini</taxon>
        <taxon>Marmota</taxon>
    </lineage>
</organism>
<evidence type="ECO:0000256" key="5">
    <source>
        <dbReference type="ARBA" id="ARBA00023170"/>
    </source>
</evidence>
<accession>A0A8C5ZGA9</accession>
<dbReference type="AlphaFoldDB" id="A0A8C5ZGA9"/>
<dbReference type="Ensembl" id="ENSMMMT00000015145.1">
    <property type="protein sequence ID" value="ENSMMMP00000013257.1"/>
    <property type="gene ID" value="ENSMMMG00000011841.1"/>
</dbReference>
<reference evidence="8" key="2">
    <citation type="submission" date="2025-09" db="UniProtKB">
        <authorList>
            <consortium name="Ensembl"/>
        </authorList>
    </citation>
    <scope>IDENTIFICATION</scope>
</reference>
<proteinExistence type="predicted"/>
<protein>
    <submittedName>
        <fullName evidence="8">Uncharacterized protein</fullName>
    </submittedName>
</protein>
<keyword evidence="5" id="KW-0675">Receptor</keyword>
<evidence type="ECO:0000256" key="4">
    <source>
        <dbReference type="ARBA" id="ARBA00023136"/>
    </source>
</evidence>
<reference evidence="8" key="1">
    <citation type="submission" date="2025-08" db="UniProtKB">
        <authorList>
            <consortium name="Ensembl"/>
        </authorList>
    </citation>
    <scope>IDENTIFICATION</scope>
</reference>
<sequence length="120" mass="13952">MKTKDTYMKMSWITVTEESMDKERKCVVKHEKNRGGVDQEILFPAIKKVVPTMKPTEANLKNENGKFQSVFAFISCHIIFPLLIILTFEIPSSKVEKSECLVVPQYSKWHFKVYLISSHQ</sequence>
<evidence type="ECO:0000256" key="6">
    <source>
        <dbReference type="ARBA" id="ARBA00023319"/>
    </source>
</evidence>
<keyword evidence="6" id="KW-0393">Immunoglobulin domain</keyword>
<dbReference type="InterPro" id="IPR051117">
    <property type="entry name" value="TRG_var/const_region"/>
</dbReference>